<evidence type="ECO:0000256" key="1">
    <source>
        <dbReference type="SAM" id="MobiDB-lite"/>
    </source>
</evidence>
<reference evidence="3 4" key="1">
    <citation type="submission" date="2023-11" db="EMBL/GenBank/DDBJ databases">
        <title>Winogradskyella pelagius sp. nov., isolated from coastal sediment.</title>
        <authorList>
            <person name="Li F."/>
        </authorList>
    </citation>
    <scope>NUCLEOTIDE SEQUENCE [LARGE SCALE GENOMIC DNA]</scope>
    <source>
        <strain evidence="3 4">KCTC 23502</strain>
    </source>
</reference>
<feature type="compositionally biased region" description="Basic and acidic residues" evidence="1">
    <location>
        <begin position="118"/>
        <end position="134"/>
    </location>
</feature>
<evidence type="ECO:0000313" key="4">
    <source>
        <dbReference type="Proteomes" id="UP001285855"/>
    </source>
</evidence>
<gene>
    <name evidence="3" type="primary">arfB</name>
    <name evidence="3" type="ORF">SNF14_00960</name>
</gene>
<dbReference type="InterPro" id="IPR000352">
    <property type="entry name" value="Pep_chain_release_fac_I"/>
</dbReference>
<dbReference type="Gene3D" id="3.30.160.20">
    <property type="match status" value="1"/>
</dbReference>
<dbReference type="EC" id="3.1.1.29" evidence="3"/>
<evidence type="ECO:0000259" key="2">
    <source>
        <dbReference type="PROSITE" id="PS00745"/>
    </source>
</evidence>
<dbReference type="PANTHER" id="PTHR47814">
    <property type="entry name" value="PEPTIDYL-TRNA HYDROLASE ARFB"/>
    <property type="match status" value="1"/>
</dbReference>
<dbReference type="EMBL" id="JAXDAE010000001">
    <property type="protein sequence ID" value="MDY2585892.1"/>
    <property type="molecule type" value="Genomic_DNA"/>
</dbReference>
<keyword evidence="3" id="KW-0378">Hydrolase</keyword>
<organism evidence="3 4">
    <name type="scientific">Winogradskyella aquimaris</name>
    <dbReference type="NCBI Taxonomy" id="864074"/>
    <lineage>
        <taxon>Bacteria</taxon>
        <taxon>Pseudomonadati</taxon>
        <taxon>Bacteroidota</taxon>
        <taxon>Flavobacteriia</taxon>
        <taxon>Flavobacteriales</taxon>
        <taxon>Flavobacteriaceae</taxon>
        <taxon>Winogradskyella</taxon>
    </lineage>
</organism>
<proteinExistence type="predicted"/>
<keyword evidence="4" id="KW-1185">Reference proteome</keyword>
<protein>
    <submittedName>
        <fullName evidence="3">Alternative ribosome rescue aminoacyl-tRNA hydrolase ArfB</fullName>
        <ecNumber evidence="3">3.1.1.29</ecNumber>
    </submittedName>
</protein>
<dbReference type="PROSITE" id="PS00745">
    <property type="entry name" value="RF_PROK_I"/>
    <property type="match status" value="1"/>
</dbReference>
<dbReference type="Pfam" id="PF00472">
    <property type="entry name" value="RF-1"/>
    <property type="match status" value="1"/>
</dbReference>
<evidence type="ECO:0000313" key="3">
    <source>
        <dbReference type="EMBL" id="MDY2585892.1"/>
    </source>
</evidence>
<dbReference type="Proteomes" id="UP001285855">
    <property type="component" value="Unassembled WGS sequence"/>
</dbReference>
<name>A0ABU5EIW9_9FLAO</name>
<feature type="compositionally biased region" description="Basic residues" evidence="1">
    <location>
        <begin position="104"/>
        <end position="117"/>
    </location>
</feature>
<dbReference type="SUPFAM" id="SSF110916">
    <property type="entry name" value="Peptidyl-tRNA hydrolase domain-like"/>
    <property type="match status" value="1"/>
</dbReference>
<sequence>MDVEALKSELTYKAVRSSGSGGQHVNKVASKVVLYFNFEASSQFSDDEKERLKQFFENKLNKEGILILDSSESRSQFRNKAIVTQKFLDLVTEGLKEDKERKPTKVPKAVKRKRLETKRKTSEKKANRKPPKID</sequence>
<dbReference type="NCBIfam" id="NF006718">
    <property type="entry name" value="PRK09256.1"/>
    <property type="match status" value="1"/>
</dbReference>
<feature type="domain" description="Prokaryotic-type class I peptide chain release factors" evidence="2">
    <location>
        <begin position="16"/>
        <end position="32"/>
    </location>
</feature>
<dbReference type="RefSeq" id="WP_320554278.1">
    <property type="nucleotide sequence ID" value="NZ_JAXDAE010000001.1"/>
</dbReference>
<dbReference type="PANTHER" id="PTHR47814:SF1">
    <property type="entry name" value="PEPTIDYL-TRNA HYDROLASE ARFB"/>
    <property type="match status" value="1"/>
</dbReference>
<dbReference type="GO" id="GO:0004045">
    <property type="term" value="F:peptidyl-tRNA hydrolase activity"/>
    <property type="evidence" value="ECO:0007669"/>
    <property type="project" value="UniProtKB-EC"/>
</dbReference>
<feature type="region of interest" description="Disordered" evidence="1">
    <location>
        <begin position="97"/>
        <end position="134"/>
    </location>
</feature>
<comment type="caution">
    <text evidence="3">The sequence shown here is derived from an EMBL/GenBank/DDBJ whole genome shotgun (WGS) entry which is preliminary data.</text>
</comment>
<accession>A0ABU5EIW9</accession>